<gene>
    <name evidence="3" type="ORF">Phou_020300</name>
</gene>
<reference evidence="3 4" key="1">
    <citation type="submission" date="2020-03" db="EMBL/GenBank/DDBJ databases">
        <title>Whole genome shotgun sequence of Phytohabitans houttuyneae NBRC 108639.</title>
        <authorList>
            <person name="Komaki H."/>
            <person name="Tamura T."/>
        </authorList>
    </citation>
    <scope>NUCLEOTIDE SEQUENCE [LARGE SCALE GENOMIC DNA]</scope>
    <source>
        <strain evidence="3 4">NBRC 108639</strain>
    </source>
</reference>
<dbReference type="Proteomes" id="UP000482800">
    <property type="component" value="Unassembled WGS sequence"/>
</dbReference>
<dbReference type="PANTHER" id="PTHR30466:SF1">
    <property type="entry name" value="FMN REDUCTASE (NADH) RUTF"/>
    <property type="match status" value="1"/>
</dbReference>
<dbReference type="Pfam" id="PF01613">
    <property type="entry name" value="Flavin_Reduct"/>
    <property type="match status" value="1"/>
</dbReference>
<evidence type="ECO:0000313" key="3">
    <source>
        <dbReference type="EMBL" id="GFJ77850.1"/>
    </source>
</evidence>
<keyword evidence="4" id="KW-1185">Reference proteome</keyword>
<dbReference type="GO" id="GO:0042602">
    <property type="term" value="F:riboflavin reductase (NADPH) activity"/>
    <property type="evidence" value="ECO:0007669"/>
    <property type="project" value="TreeGrafter"/>
</dbReference>
<dbReference type="EMBL" id="BLPF01000001">
    <property type="protein sequence ID" value="GFJ77850.1"/>
    <property type="molecule type" value="Genomic_DNA"/>
</dbReference>
<sequence length="176" mass="18794">MDDLRERGEGLTMDVDFRDMMASFPTGVSVVTAQHANAAPWGMTCSALCSLSMNPSTLLVCLRTESPTLQAAVRSGGFAVNLLHGDAQGVASLFASGAPDRFDRVLWRPTLHTRSPALVEAAHAVADCVVERTHPAGDHVIVIGAVRSVERLRSDSALLYGFRQYGQWSSTAPAIA</sequence>
<dbReference type="Gene3D" id="2.30.110.10">
    <property type="entry name" value="Electron Transport, Fmn-binding Protein, Chain A"/>
    <property type="match status" value="1"/>
</dbReference>
<dbReference type="InterPro" id="IPR050268">
    <property type="entry name" value="NADH-dep_flavin_reductase"/>
</dbReference>
<dbReference type="SMART" id="SM00903">
    <property type="entry name" value="Flavin_Reduct"/>
    <property type="match status" value="1"/>
</dbReference>
<dbReference type="AlphaFoldDB" id="A0A6V8K2W2"/>
<evidence type="ECO:0000259" key="2">
    <source>
        <dbReference type="SMART" id="SM00903"/>
    </source>
</evidence>
<feature type="domain" description="Flavin reductase like" evidence="2">
    <location>
        <begin position="21"/>
        <end position="167"/>
    </location>
</feature>
<name>A0A6V8K2W2_9ACTN</name>
<comment type="caution">
    <text evidence="3">The sequence shown here is derived from an EMBL/GenBank/DDBJ whole genome shotgun (WGS) entry which is preliminary data.</text>
</comment>
<dbReference type="GO" id="GO:0010181">
    <property type="term" value="F:FMN binding"/>
    <property type="evidence" value="ECO:0007669"/>
    <property type="project" value="InterPro"/>
</dbReference>
<reference evidence="3 4" key="2">
    <citation type="submission" date="2020-03" db="EMBL/GenBank/DDBJ databases">
        <authorList>
            <person name="Ichikawa N."/>
            <person name="Kimura A."/>
            <person name="Kitahashi Y."/>
            <person name="Uohara A."/>
        </authorList>
    </citation>
    <scope>NUCLEOTIDE SEQUENCE [LARGE SCALE GENOMIC DNA]</scope>
    <source>
        <strain evidence="3 4">NBRC 108639</strain>
    </source>
</reference>
<dbReference type="SUPFAM" id="SSF50475">
    <property type="entry name" value="FMN-binding split barrel"/>
    <property type="match status" value="1"/>
</dbReference>
<proteinExistence type="predicted"/>
<dbReference type="PANTHER" id="PTHR30466">
    <property type="entry name" value="FLAVIN REDUCTASE"/>
    <property type="match status" value="1"/>
</dbReference>
<keyword evidence="1" id="KW-0560">Oxidoreductase</keyword>
<dbReference type="InterPro" id="IPR012349">
    <property type="entry name" value="Split_barrel_FMN-bd"/>
</dbReference>
<evidence type="ECO:0000256" key="1">
    <source>
        <dbReference type="ARBA" id="ARBA00023002"/>
    </source>
</evidence>
<protein>
    <recommendedName>
        <fullName evidence="2">Flavin reductase like domain-containing protein</fullName>
    </recommendedName>
</protein>
<dbReference type="RefSeq" id="WP_173055466.1">
    <property type="nucleotide sequence ID" value="NZ_BAABGO010000078.1"/>
</dbReference>
<dbReference type="InterPro" id="IPR002563">
    <property type="entry name" value="Flavin_Rdtase-like_dom"/>
</dbReference>
<accession>A0A6V8K2W2</accession>
<organism evidence="3 4">
    <name type="scientific">Phytohabitans houttuyneae</name>
    <dbReference type="NCBI Taxonomy" id="1076126"/>
    <lineage>
        <taxon>Bacteria</taxon>
        <taxon>Bacillati</taxon>
        <taxon>Actinomycetota</taxon>
        <taxon>Actinomycetes</taxon>
        <taxon>Micromonosporales</taxon>
        <taxon>Micromonosporaceae</taxon>
    </lineage>
</organism>
<evidence type="ECO:0000313" key="4">
    <source>
        <dbReference type="Proteomes" id="UP000482800"/>
    </source>
</evidence>